<dbReference type="Proteomes" id="UP000314982">
    <property type="component" value="Unassembled WGS sequence"/>
</dbReference>
<reference evidence="1" key="3">
    <citation type="submission" date="2025-09" db="UniProtKB">
        <authorList>
            <consortium name="Ensembl"/>
        </authorList>
    </citation>
    <scope>IDENTIFICATION</scope>
</reference>
<keyword evidence="2" id="KW-1185">Reference proteome</keyword>
<reference evidence="1" key="2">
    <citation type="submission" date="2025-08" db="UniProtKB">
        <authorList>
            <consortium name="Ensembl"/>
        </authorList>
    </citation>
    <scope>IDENTIFICATION</scope>
</reference>
<dbReference type="AlphaFoldDB" id="A0A4W5MRE5"/>
<evidence type="ECO:0000313" key="1">
    <source>
        <dbReference type="Ensembl" id="ENSHHUP00000041616.1"/>
    </source>
</evidence>
<evidence type="ECO:0008006" key="3">
    <source>
        <dbReference type="Google" id="ProtNLM"/>
    </source>
</evidence>
<organism evidence="1 2">
    <name type="scientific">Hucho hucho</name>
    <name type="common">huchen</name>
    <dbReference type="NCBI Taxonomy" id="62062"/>
    <lineage>
        <taxon>Eukaryota</taxon>
        <taxon>Metazoa</taxon>
        <taxon>Chordata</taxon>
        <taxon>Craniata</taxon>
        <taxon>Vertebrata</taxon>
        <taxon>Euteleostomi</taxon>
        <taxon>Actinopterygii</taxon>
        <taxon>Neopterygii</taxon>
        <taxon>Teleostei</taxon>
        <taxon>Protacanthopterygii</taxon>
        <taxon>Salmoniformes</taxon>
        <taxon>Salmonidae</taxon>
        <taxon>Salmoninae</taxon>
        <taxon>Hucho</taxon>
    </lineage>
</organism>
<proteinExistence type="predicted"/>
<sequence length="226" mass="25977">MPCWHGPSQCQLAHSEVELAVWRAEARGGLSRQELLQLSQERQRQRQQSAQDVVPAPNLQVAIYCKACFIALSSQESFFKHCASLGHSQMISGDTTTEWKHRPPPHSRKAELWFCNRPDTCEYGTNCVKAHSVEELEEWLMRAEEDKVMRSNIKAQGLMSYREHLLEEYRQSSNEVHIISEQVDDVSVTFDADLCVECVETDADLKWNFQIKTEVTASYKYCTLCC</sequence>
<dbReference type="STRING" id="62062.ENSHHUP00000041616"/>
<accession>A0A4W5MRE5</accession>
<dbReference type="GeneTree" id="ENSGT00940000178207"/>
<reference evidence="2" key="1">
    <citation type="submission" date="2018-06" db="EMBL/GenBank/DDBJ databases">
        <title>Genome assembly of Danube salmon.</title>
        <authorList>
            <person name="Macqueen D.J."/>
            <person name="Gundappa M.K."/>
        </authorList>
    </citation>
    <scope>NUCLEOTIDE SEQUENCE [LARGE SCALE GENOMIC DNA]</scope>
</reference>
<dbReference type="Ensembl" id="ENSHHUT00000043213.1">
    <property type="protein sequence ID" value="ENSHHUP00000041616.1"/>
    <property type="gene ID" value="ENSHHUG00000025707.1"/>
</dbReference>
<name>A0A4W5MRE5_9TELE</name>
<evidence type="ECO:0000313" key="2">
    <source>
        <dbReference type="Proteomes" id="UP000314982"/>
    </source>
</evidence>
<protein>
    <recommendedName>
        <fullName evidence="3">C3H1-type domain-containing protein</fullName>
    </recommendedName>
</protein>